<sequence>MEQEESKGGAARSERAACAHFSHTLQTEAYTEQLARWPKLGQFILAQYTDEAILVYQAFKPEIGKYAVEHQRFTGCPGYSSTRMTWIKPNFLWMMFRNGWGRKSNQEVTLGIWLKRSAFDRYILLSSTKGGGTVRLQWDPDHDPSGAPVTSRRAIQLGLKNVESYANGEDILRIDDLSPFVAECARNDPARLVTPKEMIYEPNDPALGAILRLSSESEEPLRLTLCSKGRRKMVLLHPRTMDQLYATIKQKFRTKALSVTDSTGRTVTQKELQGLSQDAVLHFA</sequence>
<reference evidence="1 2" key="1">
    <citation type="journal article" date="2013" name="Genome Biol.">
        <title>Genome of Acanthamoeba castellanii highlights extensive lateral gene transfer and early evolution of tyrosine kinase signaling.</title>
        <authorList>
            <person name="Clarke M."/>
            <person name="Lohan A.J."/>
            <person name="Liu B."/>
            <person name="Lagkouvardos I."/>
            <person name="Roy S."/>
            <person name="Zafar N."/>
            <person name="Bertelli C."/>
            <person name="Schilde C."/>
            <person name="Kianianmomeni A."/>
            <person name="Burglin T.R."/>
            <person name="Frech C."/>
            <person name="Turcotte B."/>
            <person name="Kopec K.O."/>
            <person name="Synnott J.M."/>
            <person name="Choo C."/>
            <person name="Paponov I."/>
            <person name="Finkler A."/>
            <person name="Soon Heng Tan C."/>
            <person name="Hutchins A.P."/>
            <person name="Weinmeier T."/>
            <person name="Rattei T."/>
            <person name="Chu J.S."/>
            <person name="Gimenez G."/>
            <person name="Irimia M."/>
            <person name="Rigden D.J."/>
            <person name="Fitzpatrick D.A."/>
            <person name="Lorenzo-Morales J."/>
            <person name="Bateman A."/>
            <person name="Chiu C.H."/>
            <person name="Tang P."/>
            <person name="Hegemann P."/>
            <person name="Fromm H."/>
            <person name="Raoult D."/>
            <person name="Greub G."/>
            <person name="Miranda-Saavedra D."/>
            <person name="Chen N."/>
            <person name="Nash P."/>
            <person name="Ginger M.L."/>
            <person name="Horn M."/>
            <person name="Schaap P."/>
            <person name="Caler L."/>
            <person name="Loftus B."/>
        </authorList>
    </citation>
    <scope>NUCLEOTIDE SEQUENCE [LARGE SCALE GENOMIC DNA]</scope>
    <source>
        <strain evidence="1 2">Neff</strain>
    </source>
</reference>
<dbReference type="Proteomes" id="UP000011083">
    <property type="component" value="Unassembled WGS sequence"/>
</dbReference>
<dbReference type="KEGG" id="acan:ACA1_093770"/>
<dbReference type="OrthoDB" id="413653at2759"/>
<dbReference type="STRING" id="1257118.L8GIB3"/>
<dbReference type="Pfam" id="PF14124">
    <property type="entry name" value="DUF4291"/>
    <property type="match status" value="1"/>
</dbReference>
<name>L8GIB3_ACACF</name>
<dbReference type="PANTHER" id="PTHR38567:SF1">
    <property type="entry name" value="DUF4291 DOMAIN-CONTAINING PROTEIN"/>
    <property type="match status" value="1"/>
</dbReference>
<gene>
    <name evidence="1" type="ORF">ACA1_093770</name>
</gene>
<organism evidence="1 2">
    <name type="scientific">Acanthamoeba castellanii (strain ATCC 30010 / Neff)</name>
    <dbReference type="NCBI Taxonomy" id="1257118"/>
    <lineage>
        <taxon>Eukaryota</taxon>
        <taxon>Amoebozoa</taxon>
        <taxon>Discosea</taxon>
        <taxon>Longamoebia</taxon>
        <taxon>Centramoebida</taxon>
        <taxon>Acanthamoebidae</taxon>
        <taxon>Acanthamoeba</taxon>
    </lineage>
</organism>
<evidence type="ECO:0000313" key="1">
    <source>
        <dbReference type="EMBL" id="ELR12830.1"/>
    </source>
</evidence>
<protein>
    <recommendedName>
        <fullName evidence="3">DUF4291 domain-containing protein</fullName>
    </recommendedName>
</protein>
<dbReference type="RefSeq" id="XP_004334843.1">
    <property type="nucleotide sequence ID" value="XM_004334795.1"/>
</dbReference>
<evidence type="ECO:0000313" key="2">
    <source>
        <dbReference type="Proteomes" id="UP000011083"/>
    </source>
</evidence>
<dbReference type="GeneID" id="14913255"/>
<dbReference type="OMA" id="HRSNWAR"/>
<keyword evidence="2" id="KW-1185">Reference proteome</keyword>
<accession>L8GIB3</accession>
<dbReference type="VEuPathDB" id="AmoebaDB:ACA1_093770"/>
<evidence type="ECO:0008006" key="3">
    <source>
        <dbReference type="Google" id="ProtNLM"/>
    </source>
</evidence>
<dbReference type="PANTHER" id="PTHR38567">
    <property type="entry name" value="DUF4291 DOMAIN-CONTAINING PROTEIN"/>
    <property type="match status" value="1"/>
</dbReference>
<dbReference type="InterPro" id="IPR025633">
    <property type="entry name" value="DUF4291"/>
</dbReference>
<dbReference type="EMBL" id="KB008103">
    <property type="protein sequence ID" value="ELR12830.1"/>
    <property type="molecule type" value="Genomic_DNA"/>
</dbReference>
<dbReference type="AlphaFoldDB" id="L8GIB3"/>
<proteinExistence type="predicted"/>